<evidence type="ECO:0000256" key="6">
    <source>
        <dbReference type="ARBA" id="ARBA00023136"/>
    </source>
</evidence>
<evidence type="ECO:0000259" key="9">
    <source>
        <dbReference type="PROSITE" id="PS51779"/>
    </source>
</evidence>
<dbReference type="GO" id="GO:0043093">
    <property type="term" value="P:FtsZ-dependent cytokinesis"/>
    <property type="evidence" value="ECO:0007669"/>
    <property type="project" value="UniProtKB-UniRule"/>
</dbReference>
<accession>A0A511WXM0</accession>
<keyword evidence="2 8" id="KW-1003">Cell membrane</keyword>
<dbReference type="Pfam" id="PF08478">
    <property type="entry name" value="POTRA_1"/>
    <property type="match status" value="1"/>
</dbReference>
<evidence type="ECO:0000256" key="2">
    <source>
        <dbReference type="ARBA" id="ARBA00022475"/>
    </source>
</evidence>
<keyword evidence="4 8" id="KW-0812">Transmembrane</keyword>
<dbReference type="HAMAP" id="MF_00912">
    <property type="entry name" value="DivIB"/>
    <property type="match status" value="1"/>
</dbReference>
<keyword evidence="11" id="KW-1185">Reference proteome</keyword>
<dbReference type="OrthoDB" id="1819027at2"/>
<dbReference type="AlphaFoldDB" id="A0A511WXM0"/>
<dbReference type="PANTHER" id="PTHR37820:SF1">
    <property type="entry name" value="CELL DIVISION PROTEIN FTSQ"/>
    <property type="match status" value="1"/>
</dbReference>
<dbReference type="PANTHER" id="PTHR37820">
    <property type="entry name" value="CELL DIVISION PROTEIN DIVIB"/>
    <property type="match status" value="1"/>
</dbReference>
<comment type="similarity">
    <text evidence="8">Belongs to the FtsQ/DivIB family. DivIB subfamily.</text>
</comment>
<evidence type="ECO:0000256" key="7">
    <source>
        <dbReference type="ARBA" id="ARBA00023306"/>
    </source>
</evidence>
<dbReference type="GO" id="GO:0032153">
    <property type="term" value="C:cell division site"/>
    <property type="evidence" value="ECO:0007669"/>
    <property type="project" value="UniProtKB-UniRule"/>
</dbReference>
<comment type="function">
    <text evidence="8">Cell division protein that may be involved in stabilizing or promoting the assembly of the division complex.</text>
</comment>
<dbReference type="PROSITE" id="PS51779">
    <property type="entry name" value="POTRA"/>
    <property type="match status" value="1"/>
</dbReference>
<comment type="subcellular location">
    <subcellularLocation>
        <location evidence="8">Cell membrane</location>
        <topology evidence="8">Single-pass type II membrane protein</topology>
    </subcellularLocation>
    <subcellularLocation>
        <location evidence="1">Membrane</location>
    </subcellularLocation>
    <text evidence="8">Localizes to the division septum.</text>
</comment>
<feature type="domain" description="POTRA" evidence="9">
    <location>
        <begin position="51"/>
        <end position="119"/>
    </location>
</feature>
<keyword evidence="5 8" id="KW-1133">Transmembrane helix</keyword>
<protein>
    <recommendedName>
        <fullName evidence="8">Cell division protein DivIB</fullName>
    </recommendedName>
</protein>
<dbReference type="InterPro" id="IPR050487">
    <property type="entry name" value="FtsQ_DivIB"/>
</dbReference>
<proteinExistence type="inferred from homology"/>
<keyword evidence="7 8" id="KW-0131">Cell cycle</keyword>
<evidence type="ECO:0000256" key="4">
    <source>
        <dbReference type="ARBA" id="ARBA00022692"/>
    </source>
</evidence>
<name>A0A511WXM0_9BACI</name>
<comment type="caution">
    <text evidence="10">The sequence shown here is derived from an EMBL/GenBank/DDBJ whole genome shotgun (WGS) entry which is preliminary data.</text>
</comment>
<dbReference type="STRING" id="442899.SAMN05720591_10224"/>
<dbReference type="GO" id="GO:0005886">
    <property type="term" value="C:plasma membrane"/>
    <property type="evidence" value="ECO:0007669"/>
    <property type="project" value="UniProtKB-SubCell"/>
</dbReference>
<reference evidence="10 11" key="1">
    <citation type="submission" date="2019-07" db="EMBL/GenBank/DDBJ databases">
        <title>Whole genome shotgun sequence of Halolactibacillus alkaliphilus NBRC 103919.</title>
        <authorList>
            <person name="Hosoyama A."/>
            <person name="Uohara A."/>
            <person name="Ohji S."/>
            <person name="Ichikawa N."/>
        </authorList>
    </citation>
    <scope>NUCLEOTIDE SEQUENCE [LARGE SCALE GENOMIC DNA]</scope>
    <source>
        <strain evidence="10 11">NBRC 103919</strain>
    </source>
</reference>
<feature type="transmembrane region" description="Helical" evidence="8">
    <location>
        <begin position="29"/>
        <end position="46"/>
    </location>
</feature>
<dbReference type="EMBL" id="BJYE01000002">
    <property type="protein sequence ID" value="GEN55697.1"/>
    <property type="molecule type" value="Genomic_DNA"/>
</dbReference>
<keyword evidence="3 8" id="KW-0132">Cell division</keyword>
<dbReference type="Proteomes" id="UP000321400">
    <property type="component" value="Unassembled WGS sequence"/>
</dbReference>
<keyword evidence="6 8" id="KW-0472">Membrane</keyword>
<dbReference type="InterPro" id="IPR034746">
    <property type="entry name" value="POTRA"/>
</dbReference>
<organism evidence="10 11">
    <name type="scientific">Halolactibacillus alkaliphilus</name>
    <dbReference type="NCBI Taxonomy" id="442899"/>
    <lineage>
        <taxon>Bacteria</taxon>
        <taxon>Bacillati</taxon>
        <taxon>Bacillota</taxon>
        <taxon>Bacilli</taxon>
        <taxon>Bacillales</taxon>
        <taxon>Bacillaceae</taxon>
        <taxon>Halolactibacillus</taxon>
    </lineage>
</organism>
<gene>
    <name evidence="8 10" type="primary">divIB</name>
    <name evidence="10" type="ORF">HAL01_01610</name>
</gene>
<dbReference type="RefSeq" id="WP_089799399.1">
    <property type="nucleotide sequence ID" value="NZ_BJYE01000002.1"/>
</dbReference>
<evidence type="ECO:0000256" key="5">
    <source>
        <dbReference type="ARBA" id="ARBA00022989"/>
    </source>
</evidence>
<dbReference type="InterPro" id="IPR013685">
    <property type="entry name" value="POTRA_FtsQ_type"/>
</dbReference>
<evidence type="ECO:0000256" key="8">
    <source>
        <dbReference type="HAMAP-Rule" id="MF_00912"/>
    </source>
</evidence>
<evidence type="ECO:0000256" key="3">
    <source>
        <dbReference type="ARBA" id="ARBA00022618"/>
    </source>
</evidence>
<evidence type="ECO:0000313" key="10">
    <source>
        <dbReference type="EMBL" id="GEN55697.1"/>
    </source>
</evidence>
<evidence type="ECO:0000313" key="11">
    <source>
        <dbReference type="Proteomes" id="UP000321400"/>
    </source>
</evidence>
<dbReference type="InterPro" id="IPR026580">
    <property type="entry name" value="DivIB"/>
</dbReference>
<sequence>MTDEKKVVSIEERIPRLREARRKKANRRFIFYLSFLLFLIAIVVYLQSPLSYIRQIMVEGNEFVPEEKIVEASQLSTTTSIWAFRVENIEAAIEKIPEIQSVKVVRQLPHDLEISVIEHKKIAYVDRGESLSPLLESGATLKKVSKSKYQGDAPILIDFSADEVLALLVDELQALPTYLLSHISEIYYAPTESNPYQVHLNMIDGFELLTSIRGFNEHLRVYPSIVSQLNQGEPGLIEIDHAGAVFNKFSNQEDSLDPDLEVYAEGEENQLNVEEDEQ</sequence>
<evidence type="ECO:0000256" key="1">
    <source>
        <dbReference type="ARBA" id="ARBA00004370"/>
    </source>
</evidence>
<dbReference type="Gene3D" id="3.40.50.10960">
    <property type="match status" value="1"/>
</dbReference>
<dbReference type="Gene3D" id="3.10.20.310">
    <property type="entry name" value="membrane protein fhac"/>
    <property type="match status" value="1"/>
</dbReference>